<dbReference type="PANTHER" id="PTHR24051:SF12">
    <property type="entry name" value="PROTEIN-TYROSINE-PHOSPHATASE"/>
    <property type="match status" value="1"/>
</dbReference>
<dbReference type="Pfam" id="PF23144">
    <property type="entry name" value="Fn3_PTPRU"/>
    <property type="match status" value="1"/>
</dbReference>
<sequence>MAAECFQYLPCSYQLVVKEERKSKTRRAAPPEAPVCFSAPVSFRNASVLDSAYYIAADLPPASVTVVQPFTVGDNKSYGGFWECPSTSGAHGKSKRPTLTETRGENNGSCSGRMEGG</sequence>
<keyword evidence="5" id="KW-1133">Transmembrane helix</keyword>
<evidence type="ECO:0000256" key="7">
    <source>
        <dbReference type="ARBA" id="ARBA00023157"/>
    </source>
</evidence>
<keyword evidence="2" id="KW-0812">Transmembrane</keyword>
<dbReference type="EMBL" id="CADEAL010003912">
    <property type="protein sequence ID" value="CAB1446324.1"/>
    <property type="molecule type" value="Genomic_DNA"/>
</dbReference>
<keyword evidence="8" id="KW-0325">Glycoprotein</keyword>
<protein>
    <recommendedName>
        <fullName evidence="10">Receptor-type tyrosine-protein phosphatase U-like Fn3 domain-containing protein</fullName>
    </recommendedName>
</protein>
<keyword evidence="3" id="KW-0732">Signal</keyword>
<keyword evidence="4" id="KW-0677">Repeat</keyword>
<keyword evidence="12" id="KW-1185">Reference proteome</keyword>
<reference evidence="11" key="1">
    <citation type="submission" date="2020-03" db="EMBL/GenBank/DDBJ databases">
        <authorList>
            <person name="Weist P."/>
        </authorList>
    </citation>
    <scope>NUCLEOTIDE SEQUENCE</scope>
</reference>
<feature type="region of interest" description="Disordered" evidence="9">
    <location>
        <begin position="86"/>
        <end position="117"/>
    </location>
</feature>
<dbReference type="AlphaFoldDB" id="A0A9N7YVV1"/>
<evidence type="ECO:0000256" key="6">
    <source>
        <dbReference type="ARBA" id="ARBA00023136"/>
    </source>
</evidence>
<evidence type="ECO:0000256" key="1">
    <source>
        <dbReference type="ARBA" id="ARBA00004479"/>
    </source>
</evidence>
<organism evidence="11 12">
    <name type="scientific">Pleuronectes platessa</name>
    <name type="common">European plaice</name>
    <dbReference type="NCBI Taxonomy" id="8262"/>
    <lineage>
        <taxon>Eukaryota</taxon>
        <taxon>Metazoa</taxon>
        <taxon>Chordata</taxon>
        <taxon>Craniata</taxon>
        <taxon>Vertebrata</taxon>
        <taxon>Euteleostomi</taxon>
        <taxon>Actinopterygii</taxon>
        <taxon>Neopterygii</taxon>
        <taxon>Teleostei</taxon>
        <taxon>Neoteleostei</taxon>
        <taxon>Acanthomorphata</taxon>
        <taxon>Carangaria</taxon>
        <taxon>Pleuronectiformes</taxon>
        <taxon>Pleuronectoidei</taxon>
        <taxon>Pleuronectidae</taxon>
        <taxon>Pleuronectes</taxon>
    </lineage>
</organism>
<dbReference type="InterPro" id="IPR057598">
    <property type="entry name" value="Fn3_PTPRU"/>
</dbReference>
<feature type="compositionally biased region" description="Polar residues" evidence="9">
    <location>
        <begin position="97"/>
        <end position="110"/>
    </location>
</feature>
<evidence type="ECO:0000256" key="5">
    <source>
        <dbReference type="ARBA" id="ARBA00022989"/>
    </source>
</evidence>
<dbReference type="Proteomes" id="UP001153269">
    <property type="component" value="Unassembled WGS sequence"/>
</dbReference>
<accession>A0A9N7YVV1</accession>
<dbReference type="InterPro" id="IPR051622">
    <property type="entry name" value="R-tyr_protein_phosphatases"/>
</dbReference>
<evidence type="ECO:0000259" key="10">
    <source>
        <dbReference type="Pfam" id="PF23144"/>
    </source>
</evidence>
<proteinExistence type="predicted"/>
<comment type="caution">
    <text evidence="11">The sequence shown here is derived from an EMBL/GenBank/DDBJ whole genome shotgun (WGS) entry which is preliminary data.</text>
</comment>
<keyword evidence="6" id="KW-0472">Membrane</keyword>
<evidence type="ECO:0000256" key="2">
    <source>
        <dbReference type="ARBA" id="ARBA00022692"/>
    </source>
</evidence>
<evidence type="ECO:0000256" key="9">
    <source>
        <dbReference type="SAM" id="MobiDB-lite"/>
    </source>
</evidence>
<feature type="domain" description="Receptor-type tyrosine-protein phosphatase U-like Fn3" evidence="10">
    <location>
        <begin position="12"/>
        <end position="86"/>
    </location>
</feature>
<dbReference type="GO" id="GO:0016020">
    <property type="term" value="C:membrane"/>
    <property type="evidence" value="ECO:0007669"/>
    <property type="project" value="UniProtKB-SubCell"/>
</dbReference>
<comment type="subcellular location">
    <subcellularLocation>
        <location evidence="1">Membrane</location>
        <topology evidence="1">Single-pass type I membrane protein</topology>
    </subcellularLocation>
</comment>
<evidence type="ECO:0000256" key="8">
    <source>
        <dbReference type="ARBA" id="ARBA00023180"/>
    </source>
</evidence>
<evidence type="ECO:0000256" key="4">
    <source>
        <dbReference type="ARBA" id="ARBA00022737"/>
    </source>
</evidence>
<dbReference type="PANTHER" id="PTHR24051">
    <property type="entry name" value="SUSHI DOMAIN-CONTAINING PROTEIN 1"/>
    <property type="match status" value="1"/>
</dbReference>
<keyword evidence="7" id="KW-1015">Disulfide bond</keyword>
<name>A0A9N7YVV1_PLEPL</name>
<evidence type="ECO:0000256" key="3">
    <source>
        <dbReference type="ARBA" id="ARBA00022729"/>
    </source>
</evidence>
<evidence type="ECO:0000313" key="11">
    <source>
        <dbReference type="EMBL" id="CAB1446324.1"/>
    </source>
</evidence>
<gene>
    <name evidence="11" type="ORF">PLEPLA_LOCUS34053</name>
</gene>
<evidence type="ECO:0000313" key="12">
    <source>
        <dbReference type="Proteomes" id="UP001153269"/>
    </source>
</evidence>